<dbReference type="Proteomes" id="UP000253318">
    <property type="component" value="Unassembled WGS sequence"/>
</dbReference>
<feature type="region of interest" description="Disordered" evidence="1">
    <location>
        <begin position="44"/>
        <end position="66"/>
    </location>
</feature>
<accession>A0A368T9L6</accession>
<protein>
    <submittedName>
        <fullName evidence="2">Uncharacterized protein</fullName>
    </submittedName>
</protein>
<dbReference type="RefSeq" id="WP_114397527.1">
    <property type="nucleotide sequence ID" value="NZ_QEIM01000040.1"/>
</dbReference>
<evidence type="ECO:0000256" key="1">
    <source>
        <dbReference type="SAM" id="MobiDB-lite"/>
    </source>
</evidence>
<organism evidence="2 3">
    <name type="scientific">Marinitenerispora sediminis</name>
    <dbReference type="NCBI Taxonomy" id="1931232"/>
    <lineage>
        <taxon>Bacteria</taxon>
        <taxon>Bacillati</taxon>
        <taxon>Actinomycetota</taxon>
        <taxon>Actinomycetes</taxon>
        <taxon>Streptosporangiales</taxon>
        <taxon>Nocardiopsidaceae</taxon>
        <taxon>Marinitenerispora</taxon>
    </lineage>
</organism>
<evidence type="ECO:0000313" key="3">
    <source>
        <dbReference type="Proteomes" id="UP000253318"/>
    </source>
</evidence>
<dbReference type="OrthoDB" id="9148007at2"/>
<evidence type="ECO:0000313" key="2">
    <source>
        <dbReference type="EMBL" id="RCV61391.1"/>
    </source>
</evidence>
<reference evidence="2 3" key="1">
    <citation type="submission" date="2018-04" db="EMBL/GenBank/DDBJ databases">
        <title>Novel actinobacteria from marine sediment.</title>
        <authorList>
            <person name="Ng Z.Y."/>
            <person name="Tan G.Y.A."/>
        </authorList>
    </citation>
    <scope>NUCLEOTIDE SEQUENCE [LARGE SCALE GENOMIC DNA]</scope>
    <source>
        <strain evidence="2 3">TPS81</strain>
    </source>
</reference>
<comment type="caution">
    <text evidence="2">The sequence shown here is derived from an EMBL/GenBank/DDBJ whole genome shotgun (WGS) entry which is preliminary data.</text>
</comment>
<proteinExistence type="predicted"/>
<sequence>MDTARALVVGPFPAESDVAILLDGSNRRTIARLRFNGKSRTYPGLFDADKNSTRTRTRPATSSNLDGIHQHAEAIRASVRYHLA</sequence>
<dbReference type="EMBL" id="QEIN01000021">
    <property type="protein sequence ID" value="RCV61391.1"/>
    <property type="molecule type" value="Genomic_DNA"/>
</dbReference>
<gene>
    <name evidence="2" type="ORF">DEF24_04370</name>
</gene>
<name>A0A368T9L6_9ACTN</name>
<keyword evidence="3" id="KW-1185">Reference proteome</keyword>
<dbReference type="AlphaFoldDB" id="A0A368T9L6"/>